<protein>
    <submittedName>
        <fullName evidence="1">Uncharacterized protein</fullName>
    </submittedName>
</protein>
<name>A0AAV4W3Z6_CAEEX</name>
<comment type="caution">
    <text evidence="1">The sequence shown here is derived from an EMBL/GenBank/DDBJ whole genome shotgun (WGS) entry which is preliminary data.</text>
</comment>
<organism evidence="1 2">
    <name type="scientific">Caerostris extrusa</name>
    <name type="common">Bark spider</name>
    <name type="synonym">Caerostris bankana</name>
    <dbReference type="NCBI Taxonomy" id="172846"/>
    <lineage>
        <taxon>Eukaryota</taxon>
        <taxon>Metazoa</taxon>
        <taxon>Ecdysozoa</taxon>
        <taxon>Arthropoda</taxon>
        <taxon>Chelicerata</taxon>
        <taxon>Arachnida</taxon>
        <taxon>Araneae</taxon>
        <taxon>Araneomorphae</taxon>
        <taxon>Entelegynae</taxon>
        <taxon>Araneoidea</taxon>
        <taxon>Araneidae</taxon>
        <taxon>Caerostris</taxon>
    </lineage>
</organism>
<evidence type="ECO:0000313" key="1">
    <source>
        <dbReference type="EMBL" id="GIY77515.1"/>
    </source>
</evidence>
<evidence type="ECO:0000313" key="2">
    <source>
        <dbReference type="Proteomes" id="UP001054945"/>
    </source>
</evidence>
<dbReference type="Proteomes" id="UP001054945">
    <property type="component" value="Unassembled WGS sequence"/>
</dbReference>
<dbReference type="EMBL" id="BPLR01015638">
    <property type="protein sequence ID" value="GIY77515.1"/>
    <property type="molecule type" value="Genomic_DNA"/>
</dbReference>
<sequence length="99" mass="11482">MHAPFTRPIWSLSTSITKFSDSPGRAWSRLLCIQSPASLKPIYLSEKQSVLEFILYQLFPDIRFLHQSVLRLRCEFILPTKRRKICVSINVQDGFLENG</sequence>
<accession>A0AAV4W3Z6</accession>
<reference evidence="1 2" key="1">
    <citation type="submission" date="2021-06" db="EMBL/GenBank/DDBJ databases">
        <title>Caerostris extrusa draft genome.</title>
        <authorList>
            <person name="Kono N."/>
            <person name="Arakawa K."/>
        </authorList>
    </citation>
    <scope>NUCLEOTIDE SEQUENCE [LARGE SCALE GENOMIC DNA]</scope>
</reference>
<gene>
    <name evidence="1" type="ORF">CEXT_455331</name>
</gene>
<dbReference type="AlphaFoldDB" id="A0AAV4W3Z6"/>
<proteinExistence type="predicted"/>
<keyword evidence="2" id="KW-1185">Reference proteome</keyword>